<dbReference type="GO" id="GO:0022857">
    <property type="term" value="F:transmembrane transporter activity"/>
    <property type="evidence" value="ECO:0007669"/>
    <property type="project" value="InterPro"/>
</dbReference>
<evidence type="ECO:0000256" key="6">
    <source>
        <dbReference type="SAM" id="Phobius"/>
    </source>
</evidence>
<keyword evidence="8" id="KW-1185">Reference proteome</keyword>
<evidence type="ECO:0000313" key="8">
    <source>
        <dbReference type="Proteomes" id="UP001386955"/>
    </source>
</evidence>
<dbReference type="Pfam" id="PF00854">
    <property type="entry name" value="PTR2"/>
    <property type="match status" value="1"/>
</dbReference>
<comment type="subcellular location">
    <subcellularLocation>
        <location evidence="1">Membrane</location>
        <topology evidence="1">Multi-pass membrane protein</topology>
    </subcellularLocation>
</comment>
<dbReference type="PANTHER" id="PTHR11654">
    <property type="entry name" value="OLIGOPEPTIDE TRANSPORTER-RELATED"/>
    <property type="match status" value="1"/>
</dbReference>
<dbReference type="Gene3D" id="1.20.1250.20">
    <property type="entry name" value="MFS general substrate transporter like domains"/>
    <property type="match status" value="1"/>
</dbReference>
<feature type="transmembrane region" description="Helical" evidence="6">
    <location>
        <begin position="208"/>
        <end position="227"/>
    </location>
</feature>
<accession>A0AAN9XFF5</accession>
<evidence type="ECO:0000256" key="3">
    <source>
        <dbReference type="ARBA" id="ARBA00022692"/>
    </source>
</evidence>
<evidence type="ECO:0000256" key="2">
    <source>
        <dbReference type="ARBA" id="ARBA00005982"/>
    </source>
</evidence>
<evidence type="ECO:0000256" key="5">
    <source>
        <dbReference type="ARBA" id="ARBA00023136"/>
    </source>
</evidence>
<dbReference type="EMBL" id="JAYMYS010000006">
    <property type="protein sequence ID" value="KAK7390643.1"/>
    <property type="molecule type" value="Genomic_DNA"/>
</dbReference>
<keyword evidence="3 6" id="KW-0812">Transmembrane</keyword>
<feature type="transmembrane region" description="Helical" evidence="6">
    <location>
        <begin position="334"/>
        <end position="355"/>
    </location>
</feature>
<comment type="caution">
    <text evidence="7">The sequence shown here is derived from an EMBL/GenBank/DDBJ whole genome shotgun (WGS) entry which is preliminary data.</text>
</comment>
<feature type="transmembrane region" description="Helical" evidence="6">
    <location>
        <begin position="523"/>
        <end position="543"/>
    </location>
</feature>
<name>A0AAN9XFF5_PSOTE</name>
<keyword evidence="4 6" id="KW-1133">Transmembrane helix</keyword>
<dbReference type="GO" id="GO:0016020">
    <property type="term" value="C:membrane"/>
    <property type="evidence" value="ECO:0007669"/>
    <property type="project" value="UniProtKB-SubCell"/>
</dbReference>
<feature type="transmembrane region" description="Helical" evidence="6">
    <location>
        <begin position="48"/>
        <end position="73"/>
    </location>
</feature>
<dbReference type="InterPro" id="IPR036259">
    <property type="entry name" value="MFS_trans_sf"/>
</dbReference>
<comment type="similarity">
    <text evidence="2">Belongs to the major facilitator superfamily. Proton-dependent oligopeptide transporter (POT/PTR) (TC 2.A.17) family.</text>
</comment>
<organism evidence="7 8">
    <name type="scientific">Psophocarpus tetragonolobus</name>
    <name type="common">Winged bean</name>
    <name type="synonym">Dolichos tetragonolobus</name>
    <dbReference type="NCBI Taxonomy" id="3891"/>
    <lineage>
        <taxon>Eukaryota</taxon>
        <taxon>Viridiplantae</taxon>
        <taxon>Streptophyta</taxon>
        <taxon>Embryophyta</taxon>
        <taxon>Tracheophyta</taxon>
        <taxon>Spermatophyta</taxon>
        <taxon>Magnoliopsida</taxon>
        <taxon>eudicotyledons</taxon>
        <taxon>Gunneridae</taxon>
        <taxon>Pentapetalae</taxon>
        <taxon>rosids</taxon>
        <taxon>fabids</taxon>
        <taxon>Fabales</taxon>
        <taxon>Fabaceae</taxon>
        <taxon>Papilionoideae</taxon>
        <taxon>50 kb inversion clade</taxon>
        <taxon>NPAAA clade</taxon>
        <taxon>indigoferoid/millettioid clade</taxon>
        <taxon>Phaseoleae</taxon>
        <taxon>Psophocarpus</taxon>
    </lineage>
</organism>
<feature type="transmembrane region" description="Helical" evidence="6">
    <location>
        <begin position="173"/>
        <end position="196"/>
    </location>
</feature>
<feature type="transmembrane region" description="Helical" evidence="6">
    <location>
        <begin position="85"/>
        <end position="104"/>
    </location>
</feature>
<dbReference type="AlphaFoldDB" id="A0AAN9XFF5"/>
<gene>
    <name evidence="7" type="ORF">VNO78_25988</name>
</gene>
<feature type="transmembrane region" description="Helical" evidence="6">
    <location>
        <begin position="416"/>
        <end position="436"/>
    </location>
</feature>
<evidence type="ECO:0000313" key="7">
    <source>
        <dbReference type="EMBL" id="KAK7390643.1"/>
    </source>
</evidence>
<feature type="transmembrane region" description="Helical" evidence="6">
    <location>
        <begin position="124"/>
        <end position="152"/>
    </location>
</feature>
<protein>
    <submittedName>
        <fullName evidence="7">Uncharacterized protein</fullName>
    </submittedName>
</protein>
<sequence length="589" mass="66916">MLDRTEVDQGWVKRAQKEEKERSNELYSRLVGHSTVASLRNLSVISKILAFIGGLIVSYKFVEGTVVFILIDYLLDSWGQKKKHIALVVTNLHDGLSRLLFVIVSQISEKYTGCFNMITYCAPLSILGLVLLWTSTSAFGAVYAALVLLALGKGGQMLSENFLEDQLQDHMDAVHIKISLFVPSFVVYIMTIYYAFHEYLTYSSRFRFAAFLMLGAYVLFLAGSMLYSEEELSDESNLGKIYRIIKAAIGKCKLKYPASPIFYYWKDYKQGHWYSLGEGVRLKPHVPRLFRWLDKAAIVTDSNDSNEVNPEIQEKNGKLCTVKEVREVKSLVPMIYLGFTFFGYSFLLASGNTFFVSQASTSESVITNISGNDIYILNLIKEVTNDMSRFIYFLILQSLVRLKVIDFMPKRKQATIIRVGFGMFCAVICCLIAWQVEIARLSKDTNTTVALVPQFILLGMAEGLVDGGFENLFHGHVVRSMWGFEDSFSELVIGFGKLFVTPFVLILSSWFDGSYNTSHLDRCFLMLGVVNGMFLLIFGYYSYKYAYKETCPNDENVTLEESLEPIYQENNNEAQLVDQDNKLIMAIFN</sequence>
<proteinExistence type="inferred from homology"/>
<reference evidence="7 8" key="1">
    <citation type="submission" date="2024-01" db="EMBL/GenBank/DDBJ databases">
        <title>The genomes of 5 underutilized Papilionoideae crops provide insights into root nodulation and disease resistanc.</title>
        <authorList>
            <person name="Jiang F."/>
        </authorList>
    </citation>
    <scope>NUCLEOTIDE SEQUENCE [LARGE SCALE GENOMIC DNA]</scope>
    <source>
        <strain evidence="7">DUOXIRENSHENG_FW03</strain>
        <tissue evidence="7">Leaves</tissue>
    </source>
</reference>
<keyword evidence="5 6" id="KW-0472">Membrane</keyword>
<evidence type="ECO:0000256" key="4">
    <source>
        <dbReference type="ARBA" id="ARBA00022989"/>
    </source>
</evidence>
<dbReference type="InterPro" id="IPR000109">
    <property type="entry name" value="POT_fam"/>
</dbReference>
<dbReference type="Proteomes" id="UP001386955">
    <property type="component" value="Unassembled WGS sequence"/>
</dbReference>
<evidence type="ECO:0000256" key="1">
    <source>
        <dbReference type="ARBA" id="ARBA00004141"/>
    </source>
</evidence>
<feature type="transmembrane region" description="Helical" evidence="6">
    <location>
        <begin position="491"/>
        <end position="511"/>
    </location>
</feature>